<dbReference type="Proteomes" id="UP000224336">
    <property type="component" value="Segment"/>
</dbReference>
<sequence length="217" mass="24406">MAMTAIVGSRYAPTWALELMIRAGRTFVDLGIGISSGDAYGSDRAGWYGAIQSDKWDTVESRIYIIRNGFLGRRIENLAWFHDASVYTDTIPTAMAMACAARGSFNGLGRTGIELHTRNVFQIHGHTLREPVSTIIAYGEQKTPTSVISGGTNTAWQLALDANVPTMYNLYWSDDVKRLEEWLNKNESDEPYMPIDWSEILDPRDSRLPELMDEYNN</sequence>
<evidence type="ECO:0000313" key="2">
    <source>
        <dbReference type="Proteomes" id="UP000224336"/>
    </source>
</evidence>
<name>A0A192Y5K1_9CAUD</name>
<evidence type="ECO:0000313" key="1">
    <source>
        <dbReference type="EMBL" id="ANM45007.1"/>
    </source>
</evidence>
<organism evidence="1 2">
    <name type="scientific">Pseudomonas phage KTN4</name>
    <dbReference type="NCBI Taxonomy" id="1862701"/>
    <lineage>
        <taxon>Viruses</taxon>
        <taxon>Duplodnaviria</taxon>
        <taxon>Heunggongvirae</taxon>
        <taxon>Uroviricota</taxon>
        <taxon>Caudoviricetes</taxon>
        <taxon>Chimalliviridae</taxon>
        <taxon>Phikzvirus</taxon>
        <taxon>Phikzvirus phiKZ</taxon>
    </lineage>
</organism>
<proteinExistence type="predicted"/>
<reference evidence="1 2" key="1">
    <citation type="journal article" date="2016" name="Sci. Rep.">
        <title>A proposed integrated approach for the preclinical evaluation of phage therapy in Pseudomonas infections.</title>
        <authorList>
            <person name="Danis-Wlodarczyk K."/>
            <person name="Vandenheuvel D."/>
            <person name="Jang H.B."/>
            <person name="Briers Y."/>
            <person name="Olszak T."/>
            <person name="Arabski M."/>
            <person name="Wasik S."/>
            <person name="Drabik M."/>
            <person name="Higgins G."/>
            <person name="Tyrrell J."/>
            <person name="Harvey B.J."/>
            <person name="Noben J.P."/>
            <person name="Lavigne R."/>
            <person name="Drulis-Kawa Z."/>
        </authorList>
    </citation>
    <scope>NUCLEOTIDE SEQUENCE [LARGE SCALE GENOMIC DNA]</scope>
</reference>
<protein>
    <submittedName>
        <fullName evidence="1">Uncharacterized protein</fullName>
    </submittedName>
</protein>
<dbReference type="EMBL" id="KU521356">
    <property type="protein sequence ID" value="ANM45007.1"/>
    <property type="molecule type" value="Genomic_DNA"/>
</dbReference>
<gene>
    <name evidence="1" type="ORF">KTN4_249</name>
</gene>
<accession>A0A192Y5K1</accession>